<accession>A0ABX8B934</accession>
<protein>
    <recommendedName>
        <fullName evidence="3">SH3b domain-containing protein</fullName>
    </recommendedName>
</protein>
<proteinExistence type="predicted"/>
<reference evidence="1 2" key="1">
    <citation type="submission" date="2021-03" db="EMBL/GenBank/DDBJ databases">
        <title>Genomic and phenotypic characterization of Chloracidobacterium isolates provides evidence for multiple species.</title>
        <authorList>
            <person name="Saini M.K."/>
            <person name="Costas A.M.G."/>
            <person name="Tank M."/>
            <person name="Bryant D.A."/>
        </authorList>
    </citation>
    <scope>NUCLEOTIDE SEQUENCE [LARGE SCALE GENOMIC DNA]</scope>
    <source>
        <strain evidence="1 2">BV2-C</strain>
    </source>
</reference>
<dbReference type="Gene3D" id="2.30.30.40">
    <property type="entry name" value="SH3 Domains"/>
    <property type="match status" value="1"/>
</dbReference>
<sequence length="350" mass="39162">MSPHRPFQRYRFSVLAALVILVSQMACLKTAIGGSKLDDGVVISERVDMFNSTALVNSKVGQLEKGDDVAIYHQAEVNGLEWLKVQRLKDAKVGWVEARHVVSRKLLDACRALDEQSAHIQPQIGGRLKRETRLRAQPSRDSDVITILKGGTEFDILKRQRVERRTAGTDESESPNTNTDEPDVKYDTWYLARFPEGSIYRIGWLYGGSVEIVEPPAIAGIIGSGRRMVGAIPFGTTLDKSGMALKNYFILDKQIFSRDPTIDFDRIYVVRIDQKSGNYTAAYYELSVRGVYPVTYQNDSDTVATFKVPLLDKSGNLSQVEYTAGLVNNVWTVTKGKLPSPTETPRRGRR</sequence>
<keyword evidence="2" id="KW-1185">Reference proteome</keyword>
<dbReference type="RefSeq" id="WP_211427951.1">
    <property type="nucleotide sequence ID" value="NZ_CP072648.1"/>
</dbReference>
<evidence type="ECO:0000313" key="2">
    <source>
        <dbReference type="Proteomes" id="UP000676506"/>
    </source>
</evidence>
<name>A0ABX8B934_9BACT</name>
<evidence type="ECO:0008006" key="3">
    <source>
        <dbReference type="Google" id="ProtNLM"/>
    </source>
</evidence>
<organism evidence="1 2">
    <name type="scientific">Chloracidobacterium validum</name>
    <dbReference type="NCBI Taxonomy" id="2821543"/>
    <lineage>
        <taxon>Bacteria</taxon>
        <taxon>Pseudomonadati</taxon>
        <taxon>Acidobacteriota</taxon>
        <taxon>Terriglobia</taxon>
        <taxon>Terriglobales</taxon>
        <taxon>Acidobacteriaceae</taxon>
        <taxon>Chloracidobacterium</taxon>
    </lineage>
</organism>
<evidence type="ECO:0000313" key="1">
    <source>
        <dbReference type="EMBL" id="QUW02060.1"/>
    </source>
</evidence>
<dbReference type="EMBL" id="CP072648">
    <property type="protein sequence ID" value="QUW02060.1"/>
    <property type="molecule type" value="Genomic_DNA"/>
</dbReference>
<gene>
    <name evidence="1" type="ORF">J8C06_06710</name>
</gene>
<dbReference type="Proteomes" id="UP000676506">
    <property type="component" value="Chromosome 1"/>
</dbReference>